<comment type="catalytic activity">
    <reaction evidence="7 8">
        <text>(2S,6S)-2,6-diaminopimelate = meso-2,6-diaminopimelate</text>
        <dbReference type="Rhea" id="RHEA:15393"/>
        <dbReference type="ChEBI" id="CHEBI:57609"/>
        <dbReference type="ChEBI" id="CHEBI:57791"/>
        <dbReference type="EC" id="5.1.1.7"/>
    </reaction>
</comment>
<keyword evidence="6 8" id="KW-0413">Isomerase</keyword>
<keyword evidence="4 8" id="KW-0028">Amino-acid biosynthesis</keyword>
<evidence type="ECO:0000256" key="2">
    <source>
        <dbReference type="ARBA" id="ARBA00010219"/>
    </source>
</evidence>
<dbReference type="InterPro" id="IPR001653">
    <property type="entry name" value="DAP_epimerase_DapF"/>
</dbReference>
<feature type="binding site" evidence="8">
    <location>
        <begin position="225"/>
        <end position="226"/>
    </location>
    <ligand>
        <name>substrate</name>
    </ligand>
</feature>
<keyword evidence="8" id="KW-0963">Cytoplasm</keyword>
<dbReference type="InterPro" id="IPR018510">
    <property type="entry name" value="DAP_epimerase_AS"/>
</dbReference>
<feature type="binding site" evidence="8">
    <location>
        <position position="14"/>
    </location>
    <ligand>
        <name>substrate</name>
    </ligand>
</feature>
<evidence type="ECO:0000256" key="7">
    <source>
        <dbReference type="ARBA" id="ARBA00051712"/>
    </source>
</evidence>
<feature type="binding site" evidence="8">
    <location>
        <position position="73"/>
    </location>
    <ligand>
        <name>substrate</name>
    </ligand>
</feature>
<comment type="similarity">
    <text evidence="2 8">Belongs to the diaminopimelate epimerase family.</text>
</comment>
<protein>
    <recommendedName>
        <fullName evidence="3 8">Diaminopimelate epimerase</fullName>
        <shortName evidence="8">DAP epimerase</shortName>
        <ecNumber evidence="3 8">5.1.1.7</ecNumber>
    </recommendedName>
    <alternativeName>
        <fullName evidence="8">PLP-independent amino acid racemase</fullName>
    </alternativeName>
</protein>
<sequence length="291" mass="29933">MVPVSFVKVEGLGNDFILLDRRARSRAELDEEVSWAQAHAARLCDRRTGIGADGILLVGPGLAGGVASMIVVNFDGSRPEMCGNGLRCVAAFVAAQLPTSGPTREATVVIDTDAGPRRCQVSEADDGAITVSVEMGAAKLLGTQAPRAGVGREFVGVSLGNPHAVCFVGDDEDPETLARALGPAVERDPAYQPDKTNVEFARVSAPQAIELWVWERGVGITEACGTGACATAVAAARAGRVACDLPVAVALPGGTLLITVPSDPAAEVVMRGPCRQVFAGVFADPSPSSSS</sequence>
<evidence type="ECO:0000256" key="8">
    <source>
        <dbReference type="HAMAP-Rule" id="MF_00197"/>
    </source>
</evidence>
<evidence type="ECO:0000313" key="10">
    <source>
        <dbReference type="EMBL" id="PRQ07227.1"/>
    </source>
</evidence>
<dbReference type="Proteomes" id="UP000238823">
    <property type="component" value="Unassembled WGS sequence"/>
</dbReference>
<evidence type="ECO:0000256" key="5">
    <source>
        <dbReference type="ARBA" id="ARBA00023154"/>
    </source>
</evidence>
<gene>
    <name evidence="8 10" type="primary">dapF</name>
    <name evidence="10" type="ORF">ENSA7_29340</name>
</gene>
<dbReference type="PANTHER" id="PTHR31689:SF0">
    <property type="entry name" value="DIAMINOPIMELATE EPIMERASE"/>
    <property type="match status" value="1"/>
</dbReference>
<dbReference type="UniPathway" id="UPA00034">
    <property type="reaction ID" value="UER00025"/>
</dbReference>
<feature type="binding site" evidence="8">
    <location>
        <position position="197"/>
    </location>
    <ligand>
        <name>substrate</name>
    </ligand>
</feature>
<feature type="binding site" evidence="8">
    <location>
        <begin position="215"/>
        <end position="216"/>
    </location>
    <ligand>
        <name>substrate</name>
    </ligand>
</feature>
<comment type="function">
    <text evidence="8">Catalyzes the stereoinversion of LL-2,6-diaminopimelate (L,L-DAP) to meso-diaminopimelate (meso-DAP), a precursor of L-lysine and an essential component of the bacterial peptidoglycan.</text>
</comment>
<comment type="subunit">
    <text evidence="8">Homodimer.</text>
</comment>
<dbReference type="Pfam" id="PF01678">
    <property type="entry name" value="DAP_epimerase"/>
    <property type="match status" value="2"/>
</dbReference>
<name>A0A2S9YQ63_9BACT</name>
<dbReference type="SUPFAM" id="SSF54506">
    <property type="entry name" value="Diaminopimelate epimerase-like"/>
    <property type="match status" value="2"/>
</dbReference>
<organism evidence="10 11">
    <name type="scientific">Enhygromyxa salina</name>
    <dbReference type="NCBI Taxonomy" id="215803"/>
    <lineage>
        <taxon>Bacteria</taxon>
        <taxon>Pseudomonadati</taxon>
        <taxon>Myxococcota</taxon>
        <taxon>Polyangia</taxon>
        <taxon>Nannocystales</taxon>
        <taxon>Nannocystaceae</taxon>
        <taxon>Enhygromyxa</taxon>
    </lineage>
</organism>
<feature type="active site" description="Proton donor" evidence="8">
    <location>
        <position position="82"/>
    </location>
</feature>
<evidence type="ECO:0000256" key="9">
    <source>
        <dbReference type="PROSITE-ProRule" id="PRU10125"/>
    </source>
</evidence>
<dbReference type="EMBL" id="PVNL01000057">
    <property type="protein sequence ID" value="PRQ07227.1"/>
    <property type="molecule type" value="Genomic_DNA"/>
</dbReference>
<dbReference type="OrthoDB" id="9805408at2"/>
<evidence type="ECO:0000256" key="3">
    <source>
        <dbReference type="ARBA" id="ARBA00013080"/>
    </source>
</evidence>
<keyword evidence="5 8" id="KW-0457">Lysine biosynthesis</keyword>
<dbReference type="AlphaFoldDB" id="A0A2S9YQ63"/>
<dbReference type="RefSeq" id="WP_106089940.1">
    <property type="nucleotide sequence ID" value="NZ_PVNL01000057.1"/>
</dbReference>
<reference evidence="10 11" key="1">
    <citation type="submission" date="2018-03" db="EMBL/GenBank/DDBJ databases">
        <title>Draft Genome Sequences of the Obligatory Marine Myxobacteria Enhygromyxa salina SWB007.</title>
        <authorList>
            <person name="Poehlein A."/>
            <person name="Moghaddam J.A."/>
            <person name="Harms H."/>
            <person name="Alanjari M."/>
            <person name="Koenig G.M."/>
            <person name="Daniel R."/>
            <person name="Schaeberle T.F."/>
        </authorList>
    </citation>
    <scope>NUCLEOTIDE SEQUENCE [LARGE SCALE GENOMIC DNA]</scope>
    <source>
        <strain evidence="10 11">SWB007</strain>
    </source>
</reference>
<comment type="caution">
    <text evidence="10">The sequence shown here is derived from an EMBL/GenBank/DDBJ whole genome shotgun (WGS) entry which is preliminary data.</text>
</comment>
<comment type="pathway">
    <text evidence="1 8">Amino-acid biosynthesis; L-lysine biosynthesis via DAP pathway; DL-2,6-diaminopimelate from LL-2,6-diaminopimelate: step 1/1.</text>
</comment>
<dbReference type="PANTHER" id="PTHR31689">
    <property type="entry name" value="DIAMINOPIMELATE EPIMERASE, CHLOROPLASTIC"/>
    <property type="match status" value="1"/>
</dbReference>
<evidence type="ECO:0000313" key="11">
    <source>
        <dbReference type="Proteomes" id="UP000238823"/>
    </source>
</evidence>
<comment type="caution">
    <text evidence="8">Lacks conserved residue(s) required for the propagation of feature annotation.</text>
</comment>
<evidence type="ECO:0000256" key="4">
    <source>
        <dbReference type="ARBA" id="ARBA00022605"/>
    </source>
</evidence>
<evidence type="ECO:0000256" key="6">
    <source>
        <dbReference type="ARBA" id="ARBA00023235"/>
    </source>
</evidence>
<feature type="site" description="Could be important to modulate the pK values of the two catalytic cysteine residues" evidence="8">
    <location>
        <position position="215"/>
    </location>
</feature>
<dbReference type="Gene3D" id="3.10.310.10">
    <property type="entry name" value="Diaminopimelate Epimerase, Chain A, domain 1"/>
    <property type="match status" value="2"/>
</dbReference>
<dbReference type="GO" id="GO:0008837">
    <property type="term" value="F:diaminopimelate epimerase activity"/>
    <property type="evidence" value="ECO:0007669"/>
    <property type="project" value="UniProtKB-UniRule"/>
</dbReference>
<dbReference type="GO" id="GO:0005829">
    <property type="term" value="C:cytosol"/>
    <property type="evidence" value="ECO:0007669"/>
    <property type="project" value="TreeGrafter"/>
</dbReference>
<evidence type="ECO:0000256" key="1">
    <source>
        <dbReference type="ARBA" id="ARBA00005196"/>
    </source>
</evidence>
<dbReference type="PROSITE" id="PS01326">
    <property type="entry name" value="DAP_EPIMERASE"/>
    <property type="match status" value="1"/>
</dbReference>
<dbReference type="NCBIfam" id="TIGR00652">
    <property type="entry name" value="DapF"/>
    <property type="match status" value="1"/>
</dbReference>
<feature type="site" description="Could be important to modulate the pK values of the two catalytic cysteine residues" evidence="8">
    <location>
        <position position="163"/>
    </location>
</feature>
<accession>A0A2S9YQ63</accession>
<dbReference type="EC" id="5.1.1.7" evidence="3 8"/>
<feature type="active site" evidence="9">
    <location>
        <position position="82"/>
    </location>
</feature>
<dbReference type="HAMAP" id="MF_00197">
    <property type="entry name" value="DAP_epimerase"/>
    <property type="match status" value="1"/>
</dbReference>
<dbReference type="GO" id="GO:0009089">
    <property type="term" value="P:lysine biosynthetic process via diaminopimelate"/>
    <property type="evidence" value="ECO:0007669"/>
    <property type="project" value="UniProtKB-UniRule"/>
</dbReference>
<proteinExistence type="inferred from homology"/>
<comment type="subcellular location">
    <subcellularLocation>
        <location evidence="8">Cytoplasm</location>
    </subcellularLocation>
</comment>
<feature type="active site" description="Proton acceptor" evidence="8">
    <location>
        <position position="224"/>
    </location>
</feature>
<feature type="binding site" evidence="8">
    <location>
        <position position="161"/>
    </location>
    <ligand>
        <name>substrate</name>
    </ligand>
</feature>
<feature type="binding site" evidence="8">
    <location>
        <begin position="83"/>
        <end position="84"/>
    </location>
    <ligand>
        <name>substrate</name>
    </ligand>
</feature>